<keyword evidence="4" id="KW-1185">Reference proteome</keyword>
<organism evidence="3 4">
    <name type="scientific">Pseudoclavibacter chungangensis</name>
    <dbReference type="NCBI Taxonomy" id="587635"/>
    <lineage>
        <taxon>Bacteria</taxon>
        <taxon>Bacillati</taxon>
        <taxon>Actinomycetota</taxon>
        <taxon>Actinomycetes</taxon>
        <taxon>Micrococcales</taxon>
        <taxon>Microbacteriaceae</taxon>
        <taxon>Pseudoclavibacter</taxon>
    </lineage>
</organism>
<reference evidence="3 4" key="1">
    <citation type="submission" date="2019-09" db="EMBL/GenBank/DDBJ databases">
        <title>Phylogeny of genus Pseudoclavibacter and closely related genus.</title>
        <authorList>
            <person name="Li Y."/>
        </authorList>
    </citation>
    <scope>NUCLEOTIDE SEQUENCE [LARGE SCALE GENOMIC DNA]</scope>
    <source>
        <strain evidence="3 4">DSM 23821</strain>
    </source>
</reference>
<feature type="transmembrane region" description="Helical" evidence="2">
    <location>
        <begin position="68"/>
        <end position="86"/>
    </location>
</feature>
<name>A0A7J5BRE7_9MICO</name>
<keyword evidence="2" id="KW-0472">Membrane</keyword>
<evidence type="ECO:0000313" key="4">
    <source>
        <dbReference type="Proteomes" id="UP000467240"/>
    </source>
</evidence>
<gene>
    <name evidence="3" type="ORF">F8O01_13080</name>
</gene>
<dbReference type="AlphaFoldDB" id="A0A7J5BRE7"/>
<evidence type="ECO:0000256" key="1">
    <source>
        <dbReference type="SAM" id="MobiDB-lite"/>
    </source>
</evidence>
<feature type="transmembrane region" description="Helical" evidence="2">
    <location>
        <begin position="163"/>
        <end position="187"/>
    </location>
</feature>
<evidence type="ECO:0000313" key="3">
    <source>
        <dbReference type="EMBL" id="KAB1654823.1"/>
    </source>
</evidence>
<feature type="transmembrane region" description="Helical" evidence="2">
    <location>
        <begin position="20"/>
        <end position="38"/>
    </location>
</feature>
<sequence>MIATADHESRRDERAVGPVAWPRLVVAACSGAMLALAYGLEPVWFAAWLGAIPLLVVAASLRLRSAAALGAVAGAVASVSLFGLHWNEAGPVDAVVLAFARSAQWAFVASAARVGSSMLPTGLGVLAAPIALGASEFLSNSAPSLGGVVVVVGHLHALPTHMLAALGGAPAAAFLVALVASFATVAFTPAQRTVRRVAVPLASRVGAFGGGCPRVKAARASTPRPGTTRRVAGDATTPGAIRRQSKGAAARRPSLRRARSEERR</sequence>
<dbReference type="RefSeq" id="WP_158041399.1">
    <property type="nucleotide sequence ID" value="NZ_JACCFV010000001.1"/>
</dbReference>
<dbReference type="EMBL" id="WBJZ01000017">
    <property type="protein sequence ID" value="KAB1654823.1"/>
    <property type="molecule type" value="Genomic_DNA"/>
</dbReference>
<feature type="region of interest" description="Disordered" evidence="1">
    <location>
        <begin position="215"/>
        <end position="264"/>
    </location>
</feature>
<protein>
    <submittedName>
        <fullName evidence="3">Uncharacterized protein</fullName>
    </submittedName>
</protein>
<keyword evidence="2" id="KW-1133">Transmembrane helix</keyword>
<accession>A0A7J5BRE7</accession>
<proteinExistence type="predicted"/>
<evidence type="ECO:0000256" key="2">
    <source>
        <dbReference type="SAM" id="Phobius"/>
    </source>
</evidence>
<keyword evidence="2" id="KW-0812">Transmembrane</keyword>
<comment type="caution">
    <text evidence="3">The sequence shown here is derived from an EMBL/GenBank/DDBJ whole genome shotgun (WGS) entry which is preliminary data.</text>
</comment>
<dbReference type="Proteomes" id="UP000467240">
    <property type="component" value="Unassembled WGS sequence"/>
</dbReference>
<feature type="transmembrane region" description="Helical" evidence="2">
    <location>
        <begin position="44"/>
        <end position="61"/>
    </location>
</feature>